<feature type="region of interest" description="Disordered" evidence="1">
    <location>
        <begin position="271"/>
        <end position="290"/>
    </location>
</feature>
<dbReference type="OrthoDB" id="420835at2759"/>
<protein>
    <submittedName>
        <fullName evidence="2">Uncharacterized protein</fullName>
    </submittedName>
</protein>
<dbReference type="EMBL" id="CAJNJA010029890">
    <property type="protein sequence ID" value="CAE7635684.1"/>
    <property type="molecule type" value="Genomic_DNA"/>
</dbReference>
<evidence type="ECO:0000256" key="1">
    <source>
        <dbReference type="SAM" id="MobiDB-lite"/>
    </source>
</evidence>
<dbReference type="AlphaFoldDB" id="A0A812VEY3"/>
<evidence type="ECO:0000313" key="3">
    <source>
        <dbReference type="Proteomes" id="UP000601435"/>
    </source>
</evidence>
<gene>
    <name evidence="2" type="ORF">SNEC2469_LOCUS17936</name>
</gene>
<reference evidence="2" key="1">
    <citation type="submission" date="2021-02" db="EMBL/GenBank/DDBJ databases">
        <authorList>
            <person name="Dougan E. K."/>
            <person name="Rhodes N."/>
            <person name="Thang M."/>
            <person name="Chan C."/>
        </authorList>
    </citation>
    <scope>NUCLEOTIDE SEQUENCE</scope>
</reference>
<dbReference type="Proteomes" id="UP000601435">
    <property type="component" value="Unassembled WGS sequence"/>
</dbReference>
<keyword evidence="3" id="KW-1185">Reference proteome</keyword>
<sequence>MENPQLKATMQSIMEDTDIPPNKRLDKLTALLKEHALAYSTMLTPGDMLVHPHNRGGAMLSPLDVHDKGQKIVDLGFRRSLLTDSLAFELSPLEAVKASKPACQSYMDHVGLYVQKFGGGPGFPLVSFLSGFCKELSITVAVGEELFKAVCSWDLQEPSTQFPFLRAGLLACQLTSPKIVDGTARLLVKADLDRLKGANLRQKLLQAEEILAHGYQVYVDSGKTTEVQRALGLMMVRLSLLLTKKEKLGREKMDVYQSPEHVAQLFAKEAMGRAPSGSGSRSDAKDQEDEQKPLNLLGGLSVGEQALLQNKHLSKGGKYMHTDYPDKVFVFTGLENDEAQFVHTPLYGSPETVLVPPNLFKKWKATRVAVPRIFSQDVADGFMYGKSSVLAEAELLAEAQQMLFTLYKAHNSGDSGNLDIVSPTALYTSGNFPVQKLKLLPLASLSKPKDESKLTLYVEWKGAKYQLSPWPQVKDFDEFLAWNFRDMGFRPKATEIIVPFFWVKTTGKEDEVSMNIVWKTMEGMKVPVLMNTKKLSAQTLLLQPTKELLDKGSSSSKKRKTMVTIGTSTSITWQNRTVAVPNDLLVEIGGTKYLKIQPSNRIMMKLLLGSRTAGSLTSSPGLQKLKEAREEALAESFKKDDAKKSGAGDLFPDAKKTKVKVTCPTVDFVLVDGIQIGVQSKHRSSMDLLILLEPDSLEQVFKRITEDADPDDKRIYKKRKVAEKKEKSEDSKEDEE</sequence>
<proteinExistence type="predicted"/>
<evidence type="ECO:0000313" key="2">
    <source>
        <dbReference type="EMBL" id="CAE7635684.1"/>
    </source>
</evidence>
<accession>A0A812VEY3</accession>
<name>A0A812VEY3_9DINO</name>
<comment type="caution">
    <text evidence="2">The sequence shown here is derived from an EMBL/GenBank/DDBJ whole genome shotgun (WGS) entry which is preliminary data.</text>
</comment>
<organism evidence="2 3">
    <name type="scientific">Symbiodinium necroappetens</name>
    <dbReference type="NCBI Taxonomy" id="1628268"/>
    <lineage>
        <taxon>Eukaryota</taxon>
        <taxon>Sar</taxon>
        <taxon>Alveolata</taxon>
        <taxon>Dinophyceae</taxon>
        <taxon>Suessiales</taxon>
        <taxon>Symbiodiniaceae</taxon>
        <taxon>Symbiodinium</taxon>
    </lineage>
</organism>